<organism evidence="2 3">
    <name type="scientific">Candidatus Doudnabacteria bacterium RIFCSPHIGHO2_01_FULL_43_23</name>
    <dbReference type="NCBI Taxonomy" id="1817822"/>
    <lineage>
        <taxon>Bacteria</taxon>
        <taxon>Candidatus Doudnaibacteriota</taxon>
    </lineage>
</organism>
<proteinExistence type="predicted"/>
<dbReference type="Proteomes" id="UP000177912">
    <property type="component" value="Unassembled WGS sequence"/>
</dbReference>
<comment type="caution">
    <text evidence="2">The sequence shown here is derived from an EMBL/GenBank/DDBJ whole genome shotgun (WGS) entry which is preliminary data.</text>
</comment>
<dbReference type="AlphaFoldDB" id="A0A1F5NRQ2"/>
<dbReference type="SUPFAM" id="SSF53335">
    <property type="entry name" value="S-adenosyl-L-methionine-dependent methyltransferases"/>
    <property type="match status" value="1"/>
</dbReference>
<accession>A0A1F5NRQ2</accession>
<dbReference type="Gene3D" id="3.40.50.150">
    <property type="entry name" value="Vaccinia Virus protein VP39"/>
    <property type="match status" value="1"/>
</dbReference>
<name>A0A1F5NRQ2_9BACT</name>
<dbReference type="PANTHER" id="PTHR43591">
    <property type="entry name" value="METHYLTRANSFERASE"/>
    <property type="match status" value="1"/>
</dbReference>
<dbReference type="Pfam" id="PF03966">
    <property type="entry name" value="Trm112p"/>
    <property type="match status" value="1"/>
</dbReference>
<dbReference type="InterPro" id="IPR013216">
    <property type="entry name" value="Methyltransf_11"/>
</dbReference>
<protein>
    <recommendedName>
        <fullName evidence="1">Methyltransferase type 11 domain-containing protein</fullName>
    </recommendedName>
</protein>
<evidence type="ECO:0000313" key="2">
    <source>
        <dbReference type="EMBL" id="OGE80349.1"/>
    </source>
</evidence>
<dbReference type="SUPFAM" id="SSF158997">
    <property type="entry name" value="Trm112p-like"/>
    <property type="match status" value="1"/>
</dbReference>
<dbReference type="CDD" id="cd02440">
    <property type="entry name" value="AdoMet_MTases"/>
    <property type="match status" value="1"/>
</dbReference>
<gene>
    <name evidence="2" type="ORF">A2826_02745</name>
</gene>
<dbReference type="Gene3D" id="2.20.25.10">
    <property type="match status" value="1"/>
</dbReference>
<dbReference type="STRING" id="1817822.A2826_02745"/>
<dbReference type="InterPro" id="IPR029063">
    <property type="entry name" value="SAM-dependent_MTases_sf"/>
</dbReference>
<dbReference type="GO" id="GO:0008757">
    <property type="term" value="F:S-adenosylmethionine-dependent methyltransferase activity"/>
    <property type="evidence" value="ECO:0007669"/>
    <property type="project" value="InterPro"/>
</dbReference>
<sequence length="329" mass="38068">MKKKLLDYIICPDCKTSFNLQAESNESEEILEGKLECSSCKKVYPITRGVPRILPKQFSKEKQDTARAFGYEWTRFTQLTDKYEAQFLDWIKPVDKGFFLDKVVLDAGCGKGRHVWLSAKFGAKDVIGVDLSKAVDVAFENTRNFPNAHIVQADIYHMPFRAPFDYAYSIGVLHHLPDPKKGFFSVVQHLKDGGRMSAWVYGREGNWWIETIVNPIRILFTSRIPKSLTKLFSFLIAVPMQLVLKLFYSPINRHAPEFKRFLFYNDYLFSISDFSFTENYSIVFDHLVAPTAFYIEGPEFQKWFDEGKLSNIEISQRNSNSWRGTGVKK</sequence>
<dbReference type="EMBL" id="MFEI01000034">
    <property type="protein sequence ID" value="OGE80349.1"/>
    <property type="molecule type" value="Genomic_DNA"/>
</dbReference>
<dbReference type="Pfam" id="PF08241">
    <property type="entry name" value="Methyltransf_11"/>
    <property type="match status" value="1"/>
</dbReference>
<dbReference type="InterPro" id="IPR005651">
    <property type="entry name" value="Trm112-like"/>
</dbReference>
<feature type="domain" description="Methyltransferase type 11" evidence="1">
    <location>
        <begin position="105"/>
        <end position="196"/>
    </location>
</feature>
<evidence type="ECO:0000313" key="3">
    <source>
        <dbReference type="Proteomes" id="UP000177912"/>
    </source>
</evidence>
<reference evidence="2 3" key="1">
    <citation type="journal article" date="2016" name="Nat. Commun.">
        <title>Thousands of microbial genomes shed light on interconnected biogeochemical processes in an aquifer system.</title>
        <authorList>
            <person name="Anantharaman K."/>
            <person name="Brown C.T."/>
            <person name="Hug L.A."/>
            <person name="Sharon I."/>
            <person name="Castelle C.J."/>
            <person name="Probst A.J."/>
            <person name="Thomas B.C."/>
            <person name="Singh A."/>
            <person name="Wilkins M.J."/>
            <person name="Karaoz U."/>
            <person name="Brodie E.L."/>
            <person name="Williams K.H."/>
            <person name="Hubbard S.S."/>
            <person name="Banfield J.F."/>
        </authorList>
    </citation>
    <scope>NUCLEOTIDE SEQUENCE [LARGE SCALE GENOMIC DNA]</scope>
</reference>
<evidence type="ECO:0000259" key="1">
    <source>
        <dbReference type="Pfam" id="PF08241"/>
    </source>
</evidence>